<evidence type="ECO:0000313" key="3">
    <source>
        <dbReference type="Proteomes" id="UP000184310"/>
    </source>
</evidence>
<evidence type="ECO:0000256" key="1">
    <source>
        <dbReference type="SAM" id="Phobius"/>
    </source>
</evidence>
<dbReference type="RefSeq" id="WP_072985113.1">
    <property type="nucleotide sequence ID" value="NZ_FQZB01000004.1"/>
</dbReference>
<sequence>MKKLIKYDLKNYCVVGAICILVLILNLWLNYATENGGANLTIMGFIIILFYSVSKISKEAINTCGYTINYLLPYSKNEILLSKIISFIIISSLYTLIAIILFWGSEKNIKCLMGFLHNEFDAPMISLNISLIWSLFCTNISNIALLIIVVYTDIKFKLRVKNSVFNNITKVIVICALLFIILAGTLNLGDSFNLGINIADINRSTISKLQGPFVTVTNKFIQINFTSLLIYIGLGLYCFKGILKSYRFIDVR</sequence>
<keyword evidence="3" id="KW-1185">Reference proteome</keyword>
<feature type="transmembrane region" description="Helical" evidence="1">
    <location>
        <begin position="125"/>
        <end position="152"/>
    </location>
</feature>
<gene>
    <name evidence="2" type="ORF">SAMN02745163_00584</name>
</gene>
<feature type="transmembrane region" description="Helical" evidence="1">
    <location>
        <begin position="164"/>
        <end position="186"/>
    </location>
</feature>
<protein>
    <recommendedName>
        <fullName evidence="4">ABC-2 family transporter protein</fullName>
    </recommendedName>
</protein>
<dbReference type="AlphaFoldDB" id="A0A1M6CXS8"/>
<dbReference type="STRING" id="1121302.SAMN02745163_00584"/>
<feature type="transmembrane region" description="Helical" evidence="1">
    <location>
        <begin position="37"/>
        <end position="53"/>
    </location>
</feature>
<accession>A0A1M6CXS8</accession>
<dbReference type="Proteomes" id="UP000184310">
    <property type="component" value="Unassembled WGS sequence"/>
</dbReference>
<evidence type="ECO:0000313" key="2">
    <source>
        <dbReference type="EMBL" id="SHI65797.1"/>
    </source>
</evidence>
<organism evidence="2 3">
    <name type="scientific">Clostridium cavendishii DSM 21758</name>
    <dbReference type="NCBI Taxonomy" id="1121302"/>
    <lineage>
        <taxon>Bacteria</taxon>
        <taxon>Bacillati</taxon>
        <taxon>Bacillota</taxon>
        <taxon>Clostridia</taxon>
        <taxon>Eubacteriales</taxon>
        <taxon>Clostridiaceae</taxon>
        <taxon>Clostridium</taxon>
    </lineage>
</organism>
<evidence type="ECO:0008006" key="4">
    <source>
        <dbReference type="Google" id="ProtNLM"/>
    </source>
</evidence>
<keyword evidence="1" id="KW-1133">Transmembrane helix</keyword>
<keyword evidence="1" id="KW-0812">Transmembrane</keyword>
<reference evidence="2 3" key="1">
    <citation type="submission" date="2016-11" db="EMBL/GenBank/DDBJ databases">
        <authorList>
            <person name="Jaros S."/>
            <person name="Januszkiewicz K."/>
            <person name="Wedrychowicz H."/>
        </authorList>
    </citation>
    <scope>NUCLEOTIDE SEQUENCE [LARGE SCALE GENOMIC DNA]</scope>
    <source>
        <strain evidence="2 3">DSM 21758</strain>
    </source>
</reference>
<keyword evidence="1" id="KW-0472">Membrane</keyword>
<name>A0A1M6CXS8_9CLOT</name>
<feature type="transmembrane region" description="Helical" evidence="1">
    <location>
        <begin position="12"/>
        <end position="31"/>
    </location>
</feature>
<feature type="transmembrane region" description="Helical" evidence="1">
    <location>
        <begin position="220"/>
        <end position="239"/>
    </location>
</feature>
<dbReference type="EMBL" id="FQZB01000004">
    <property type="protein sequence ID" value="SHI65797.1"/>
    <property type="molecule type" value="Genomic_DNA"/>
</dbReference>
<feature type="transmembrane region" description="Helical" evidence="1">
    <location>
        <begin position="84"/>
        <end position="105"/>
    </location>
</feature>
<proteinExistence type="predicted"/>